<organism evidence="1 2">
    <name type="scientific">Maridesulfovibrio hydrothermalis AM13 = DSM 14728</name>
    <dbReference type="NCBI Taxonomy" id="1121451"/>
    <lineage>
        <taxon>Bacteria</taxon>
        <taxon>Pseudomonadati</taxon>
        <taxon>Thermodesulfobacteriota</taxon>
        <taxon>Desulfovibrionia</taxon>
        <taxon>Desulfovibrionales</taxon>
        <taxon>Desulfovibrionaceae</taxon>
        <taxon>Maridesulfovibrio</taxon>
    </lineage>
</organism>
<dbReference type="AlphaFoldDB" id="L0R7J8"/>
<dbReference type="Proteomes" id="UP000010808">
    <property type="component" value="Chromosome"/>
</dbReference>
<dbReference type="HOGENOM" id="CLU_3167235_0_0_7"/>
<sequence>MQGLGTLRPALMQALLEQCNSIKVKRLSLFLAKEASHRWFTHLSRKT</sequence>
<dbReference type="PATRIC" id="fig|1121451.3.peg.683"/>
<dbReference type="STRING" id="1121451.DESAM_20416"/>
<evidence type="ECO:0000313" key="2">
    <source>
        <dbReference type="Proteomes" id="UP000010808"/>
    </source>
</evidence>
<gene>
    <name evidence="1" type="ORF">DESAM_20416</name>
</gene>
<proteinExistence type="predicted"/>
<evidence type="ECO:0000313" key="1">
    <source>
        <dbReference type="EMBL" id="CCO22703.1"/>
    </source>
</evidence>
<keyword evidence="2" id="KW-1185">Reference proteome</keyword>
<dbReference type="EMBL" id="FO203522">
    <property type="protein sequence ID" value="CCO22703.1"/>
    <property type="molecule type" value="Genomic_DNA"/>
</dbReference>
<dbReference type="OrthoDB" id="1550938at2"/>
<dbReference type="InterPro" id="IPR021561">
    <property type="entry name" value="AbiEi_3"/>
</dbReference>
<reference evidence="1 2" key="1">
    <citation type="submission" date="2012-10" db="EMBL/GenBank/DDBJ databases">
        <authorList>
            <person name="Genoscope - CEA"/>
        </authorList>
    </citation>
    <scope>NUCLEOTIDE SEQUENCE [LARGE SCALE GENOMIC DNA]</scope>
    <source>
        <strain evidence="2">AM13 / DSM 14728</strain>
    </source>
</reference>
<name>L0R7J8_9BACT</name>
<accession>L0R7J8</accession>
<dbReference type="RefSeq" id="WP_015335311.1">
    <property type="nucleotide sequence ID" value="NC_020055.1"/>
</dbReference>
<dbReference type="KEGG" id="dhy:DESAM_20416"/>
<dbReference type="Pfam" id="PF11459">
    <property type="entry name" value="AbiEi_3"/>
    <property type="match status" value="1"/>
</dbReference>
<protein>
    <submittedName>
        <fullName evidence="1">Uncharacterized protein</fullName>
    </submittedName>
</protein>